<protein>
    <submittedName>
        <fullName evidence="2">OLC1v1012311C1</fullName>
    </submittedName>
</protein>
<evidence type="ECO:0000256" key="1">
    <source>
        <dbReference type="SAM" id="MobiDB-lite"/>
    </source>
</evidence>
<sequence length="347" mass="38281">MHDRVISASYHRGSPSGHKSKGQSHMGQAGSSVGLDDVFDHASLDLQNVSDNEDVPIEDIDSEGFNDFGAITAQPWVVTRPIVGGPHDGSVIPSFFGHVAHLLTAKSSKPSLEMDTRVTYFKLLNEWKKGSMSTEYQILLAGTRLSHIVDIVHTNIDKALITAFVERLIIAQPGTVNCKTLVMRALKMTSQTLQTSKVIHGGGVQLGLVVKAGRVAASGLDETPGQPRAGWYGIPIPDNSAERLRKLRLQIDKLTPTNVEWLPDGPEPVYDDPRTIYIDWIQYRDIIDPYLPNGVLRQIGYIQVIPPPISYPISAIRSGNHHSYKVSWRATEALDAWLQFSFSSGWI</sequence>
<dbReference type="Proteomes" id="UP001161247">
    <property type="component" value="Chromosome 7"/>
</dbReference>
<gene>
    <name evidence="2" type="ORF">OLC1_LOCUS19236</name>
</gene>
<dbReference type="AlphaFoldDB" id="A0AAV1DVS2"/>
<organism evidence="2 3">
    <name type="scientific">Oldenlandia corymbosa var. corymbosa</name>
    <dbReference type="NCBI Taxonomy" id="529605"/>
    <lineage>
        <taxon>Eukaryota</taxon>
        <taxon>Viridiplantae</taxon>
        <taxon>Streptophyta</taxon>
        <taxon>Embryophyta</taxon>
        <taxon>Tracheophyta</taxon>
        <taxon>Spermatophyta</taxon>
        <taxon>Magnoliopsida</taxon>
        <taxon>eudicotyledons</taxon>
        <taxon>Gunneridae</taxon>
        <taxon>Pentapetalae</taxon>
        <taxon>asterids</taxon>
        <taxon>lamiids</taxon>
        <taxon>Gentianales</taxon>
        <taxon>Rubiaceae</taxon>
        <taxon>Rubioideae</taxon>
        <taxon>Spermacoceae</taxon>
        <taxon>Hedyotis-Oldenlandia complex</taxon>
        <taxon>Oldenlandia</taxon>
    </lineage>
</organism>
<proteinExistence type="predicted"/>
<keyword evidence="3" id="KW-1185">Reference proteome</keyword>
<reference evidence="2" key="1">
    <citation type="submission" date="2023-03" db="EMBL/GenBank/DDBJ databases">
        <authorList>
            <person name="Julca I."/>
        </authorList>
    </citation>
    <scope>NUCLEOTIDE SEQUENCE</scope>
</reference>
<evidence type="ECO:0000313" key="3">
    <source>
        <dbReference type="Proteomes" id="UP001161247"/>
    </source>
</evidence>
<evidence type="ECO:0000313" key="2">
    <source>
        <dbReference type="EMBL" id="CAI9111957.1"/>
    </source>
</evidence>
<feature type="region of interest" description="Disordered" evidence="1">
    <location>
        <begin position="1"/>
        <end position="32"/>
    </location>
</feature>
<dbReference type="EMBL" id="OX459124">
    <property type="protein sequence ID" value="CAI9111957.1"/>
    <property type="molecule type" value="Genomic_DNA"/>
</dbReference>
<name>A0AAV1DVS2_OLDCO</name>
<accession>A0AAV1DVS2</accession>